<proteinExistence type="inferred from homology"/>
<dbReference type="Gene3D" id="3.30.420.270">
    <property type="match status" value="1"/>
</dbReference>
<name>G4WV93_9BACT</name>
<evidence type="ECO:0000256" key="1">
    <source>
        <dbReference type="ARBA" id="ARBA00004162"/>
    </source>
</evidence>
<accession>G4WV93</accession>
<keyword evidence="7" id="KW-0813">Transport</keyword>
<dbReference type="Pfam" id="PF02472">
    <property type="entry name" value="ExbD"/>
    <property type="match status" value="1"/>
</dbReference>
<keyword evidence="3" id="KW-1003">Cell membrane</keyword>
<evidence type="ECO:0000256" key="6">
    <source>
        <dbReference type="ARBA" id="ARBA00023136"/>
    </source>
</evidence>
<keyword evidence="6 8" id="KW-0472">Membrane</keyword>
<keyword evidence="7" id="KW-0653">Protein transport</keyword>
<dbReference type="InterPro" id="IPR003400">
    <property type="entry name" value="ExbD"/>
</dbReference>
<keyword evidence="5 8" id="KW-1133">Transmembrane helix</keyword>
<evidence type="ECO:0000256" key="7">
    <source>
        <dbReference type="RuleBase" id="RU003879"/>
    </source>
</evidence>
<sequence length="127" mass="13975">MRQVSLIPLIDVSMFLLIYFMLAGTVEKFEILPIDPPLAESGKMMDEGHLTIMLGTHDEIIVGDELVEYGHLQAALKDQLQPNPNKVVTLKADARVPAGRVIDIMDQIKIAGGQNLSLATQAKDRKP</sequence>
<reference evidence="9" key="1">
    <citation type="journal article" date="2011" name="J. Bacteriol.">
        <title>Long-chain N-acyl amino acid synthases are linked to the putative PEP-CTERM/exosortase protein-sorting system in Gram-negative bacteria.</title>
        <authorList>
            <person name="Craig J.W."/>
            <person name="Cherry M.A."/>
            <person name="Brady S.F."/>
        </authorList>
    </citation>
    <scope>NUCLEOTIDE SEQUENCE</scope>
</reference>
<protein>
    <submittedName>
        <fullName evidence="9">Biopolymer transport protein ExbD/TolR</fullName>
    </submittedName>
</protein>
<keyword evidence="4 7" id="KW-0812">Transmembrane</keyword>
<dbReference type="GO" id="GO:0005886">
    <property type="term" value="C:plasma membrane"/>
    <property type="evidence" value="ECO:0007669"/>
    <property type="project" value="UniProtKB-SubCell"/>
</dbReference>
<evidence type="ECO:0000313" key="9">
    <source>
        <dbReference type="EMBL" id="AEQ20345.1"/>
    </source>
</evidence>
<evidence type="ECO:0000256" key="5">
    <source>
        <dbReference type="ARBA" id="ARBA00022989"/>
    </source>
</evidence>
<dbReference type="AlphaFoldDB" id="G4WV93"/>
<dbReference type="PANTHER" id="PTHR30558">
    <property type="entry name" value="EXBD MEMBRANE COMPONENT OF PMF-DRIVEN MACROMOLECULE IMPORT SYSTEM"/>
    <property type="match status" value="1"/>
</dbReference>
<feature type="transmembrane region" description="Helical" evidence="8">
    <location>
        <begin position="6"/>
        <end position="26"/>
    </location>
</feature>
<evidence type="ECO:0000256" key="4">
    <source>
        <dbReference type="ARBA" id="ARBA00022692"/>
    </source>
</evidence>
<dbReference type="EMBL" id="JF429407">
    <property type="protein sequence ID" value="AEQ20345.1"/>
    <property type="molecule type" value="Genomic_DNA"/>
</dbReference>
<dbReference type="GO" id="GO:0015031">
    <property type="term" value="P:protein transport"/>
    <property type="evidence" value="ECO:0007669"/>
    <property type="project" value="UniProtKB-KW"/>
</dbReference>
<organism evidence="9">
    <name type="scientific">uncultured bacterium CSL1</name>
    <dbReference type="NCBI Taxonomy" id="1091565"/>
    <lineage>
        <taxon>Bacteria</taxon>
        <taxon>environmental samples</taxon>
    </lineage>
</organism>
<comment type="subcellular location">
    <subcellularLocation>
        <location evidence="1">Cell membrane</location>
        <topology evidence="1">Single-pass membrane protein</topology>
    </subcellularLocation>
    <subcellularLocation>
        <location evidence="7">Cell membrane</location>
        <topology evidence="7">Single-pass type II membrane protein</topology>
    </subcellularLocation>
</comment>
<dbReference type="PANTHER" id="PTHR30558:SF3">
    <property type="entry name" value="BIOPOLYMER TRANSPORT PROTEIN EXBD-RELATED"/>
    <property type="match status" value="1"/>
</dbReference>
<dbReference type="GO" id="GO:0022857">
    <property type="term" value="F:transmembrane transporter activity"/>
    <property type="evidence" value="ECO:0007669"/>
    <property type="project" value="InterPro"/>
</dbReference>
<comment type="similarity">
    <text evidence="2 7">Belongs to the ExbD/TolR family.</text>
</comment>
<evidence type="ECO:0000256" key="2">
    <source>
        <dbReference type="ARBA" id="ARBA00005811"/>
    </source>
</evidence>
<evidence type="ECO:0000256" key="3">
    <source>
        <dbReference type="ARBA" id="ARBA00022475"/>
    </source>
</evidence>
<evidence type="ECO:0000256" key="8">
    <source>
        <dbReference type="SAM" id="Phobius"/>
    </source>
</evidence>